<evidence type="ECO:0000256" key="1">
    <source>
        <dbReference type="SAM" id="Phobius"/>
    </source>
</evidence>
<proteinExistence type="predicted"/>
<protein>
    <submittedName>
        <fullName evidence="2">Uncharacterized protein</fullName>
    </submittedName>
</protein>
<keyword evidence="1" id="KW-0472">Membrane</keyword>
<organism evidence="2 4">
    <name type="scientific">Brevibacillus composti</name>
    <dbReference type="NCBI Taxonomy" id="2796470"/>
    <lineage>
        <taxon>Bacteria</taxon>
        <taxon>Bacillati</taxon>
        <taxon>Bacillota</taxon>
        <taxon>Bacilli</taxon>
        <taxon>Bacillales</taxon>
        <taxon>Paenibacillaceae</taxon>
        <taxon>Brevibacillus</taxon>
    </lineage>
</organism>
<keyword evidence="1" id="KW-1133">Transmembrane helix</keyword>
<keyword evidence="1" id="KW-0812">Transmembrane</keyword>
<dbReference type="Proteomes" id="UP000677234">
    <property type="component" value="Chromosome"/>
</dbReference>
<dbReference type="KEGG" id="bcop:JD108_14865"/>
<gene>
    <name evidence="2" type="ORF">JD108_14865</name>
    <name evidence="3" type="ORF">KDJ56_14810</name>
</gene>
<evidence type="ECO:0000313" key="2">
    <source>
        <dbReference type="EMBL" id="QQE73187.1"/>
    </source>
</evidence>
<reference evidence="2 4" key="1">
    <citation type="submission" date="2020-12" db="EMBL/GenBank/DDBJ databases">
        <title>strain FJAT-54423T represents a novel species of the genus Brevibacillus.</title>
        <authorList>
            <person name="Tang R."/>
        </authorList>
    </citation>
    <scope>NUCLEOTIDE SEQUENCE [LARGE SCALE GENOMIC DNA]</scope>
    <source>
        <strain evidence="2 4">FJAT-54423</strain>
    </source>
</reference>
<dbReference type="Proteomes" id="UP000595847">
    <property type="component" value="Chromosome"/>
</dbReference>
<dbReference type="EMBL" id="CP066308">
    <property type="protein sequence ID" value="QQE73187.1"/>
    <property type="molecule type" value="Genomic_DNA"/>
</dbReference>
<evidence type="ECO:0000313" key="5">
    <source>
        <dbReference type="Proteomes" id="UP000677234"/>
    </source>
</evidence>
<accession>A0A7T5JMJ9</accession>
<keyword evidence="5" id="KW-1185">Reference proteome</keyword>
<sequence length="119" mass="13434">MIQSNNSRCIFLSFLSLFVLLAFAFAPFLAPNGMLTHEESTSITAVPYGKHVVNLRHSSPMKFLYSLLREAVNAMSLTLLFVSAILIPRFNLRTFIPQKMKSLLLMPIKFTSTYFLNAA</sequence>
<feature type="transmembrane region" description="Helical" evidence="1">
    <location>
        <begin position="71"/>
        <end position="92"/>
    </location>
</feature>
<dbReference type="AlphaFoldDB" id="A0A7T5JMJ9"/>
<name>A0A7T5JMJ9_9BACL</name>
<dbReference type="RefSeq" id="WP_198826817.1">
    <property type="nucleotide sequence ID" value="NZ_CP066308.1"/>
</dbReference>
<dbReference type="EMBL" id="CP073708">
    <property type="protein sequence ID" value="QUO40266.1"/>
    <property type="molecule type" value="Genomic_DNA"/>
</dbReference>
<evidence type="ECO:0000313" key="3">
    <source>
        <dbReference type="EMBL" id="QUO40266.1"/>
    </source>
</evidence>
<reference evidence="3" key="2">
    <citation type="submission" date="2021-04" db="EMBL/GenBank/DDBJ databases">
        <title>Brevibacillus composti FJAT-54423, complete genome.</title>
        <authorList>
            <person name="Tang R."/>
        </authorList>
    </citation>
    <scope>NUCLEOTIDE SEQUENCE</scope>
    <source>
        <strain evidence="3">FJAT-54424</strain>
    </source>
</reference>
<evidence type="ECO:0000313" key="4">
    <source>
        <dbReference type="Proteomes" id="UP000595847"/>
    </source>
</evidence>